<name>A0A2T3BCY9_AMORE</name>
<keyword evidence="2" id="KW-0689">Ribosomal protein</keyword>
<dbReference type="GO" id="GO:0003723">
    <property type="term" value="F:RNA binding"/>
    <property type="evidence" value="ECO:0007669"/>
    <property type="project" value="InterPro"/>
</dbReference>
<dbReference type="GeneID" id="36569529"/>
<dbReference type="CDD" id="cd06089">
    <property type="entry name" value="KOW_RPL26"/>
    <property type="match status" value="1"/>
</dbReference>
<dbReference type="SUPFAM" id="SSF50104">
    <property type="entry name" value="Translation proteins SH3-like domain"/>
    <property type="match status" value="1"/>
</dbReference>
<evidence type="ECO:0000256" key="4">
    <source>
        <dbReference type="SAM" id="MobiDB-lite"/>
    </source>
</evidence>
<gene>
    <name evidence="5" type="ORF">M430DRAFT_111726</name>
</gene>
<protein>
    <recommendedName>
        <fullName evidence="7">KOW domain-containing protein</fullName>
    </recommendedName>
</protein>
<sequence>MQKVIRRTILAEKQAARRLAKRKDKATREWAKITREETNFVRKDESSQIKAARLAQREDWELGPLAPKRDVGDAKDTYGTIISQRTRGQPLDIRKRDEVLKDVGGRYLNIVAGDRVVLLEGRDKGKIGKITSTDARRGTCTVEGLNMVDVAVPQWMITAEEADKRPVRSIEQPVPLTSVRLVYPLTDAETGETRDVIIKKLVNTSFYHDRETKATYWKRVIPGLNISIPWPKQTPKEHKDYDCDTLRLDVEVRSFVPTLLRPPMPSTVIDELRNKYSKFRTRHDPEYIEAKMQEDREKEEKKKQEKLMRTPLQDLNRKERRKKKAKGKGKLTPQMLERIGRVIAQKKQLALDAAGVSQEGAAVAAVA</sequence>
<dbReference type="InterPro" id="IPR041988">
    <property type="entry name" value="Ribosomal_uL24_KOW"/>
</dbReference>
<reference evidence="5 6" key="1">
    <citation type="journal article" date="2018" name="New Phytol.">
        <title>Comparative genomics and transcriptomics depict ericoid mycorrhizal fungi as versatile saprotrophs and plant mutualists.</title>
        <authorList>
            <person name="Martino E."/>
            <person name="Morin E."/>
            <person name="Grelet G.A."/>
            <person name="Kuo A."/>
            <person name="Kohler A."/>
            <person name="Daghino S."/>
            <person name="Barry K.W."/>
            <person name="Cichocki N."/>
            <person name="Clum A."/>
            <person name="Dockter R.B."/>
            <person name="Hainaut M."/>
            <person name="Kuo R.C."/>
            <person name="LaButti K."/>
            <person name="Lindahl B.D."/>
            <person name="Lindquist E.A."/>
            <person name="Lipzen A."/>
            <person name="Khouja H.R."/>
            <person name="Magnuson J."/>
            <person name="Murat C."/>
            <person name="Ohm R.A."/>
            <person name="Singer S.W."/>
            <person name="Spatafora J.W."/>
            <person name="Wang M."/>
            <person name="Veneault-Fourrey C."/>
            <person name="Henrissat B."/>
            <person name="Grigoriev I.V."/>
            <person name="Martin F.M."/>
            <person name="Perotto S."/>
        </authorList>
    </citation>
    <scope>NUCLEOTIDE SEQUENCE [LARGE SCALE GENOMIC DNA]</scope>
    <source>
        <strain evidence="5 6">ATCC 22711</strain>
    </source>
</reference>
<dbReference type="PANTHER" id="PTHR12903">
    <property type="entry name" value="MITOCHONDRIAL RIBOSOMAL PROTEIN L24"/>
    <property type="match status" value="1"/>
</dbReference>
<feature type="region of interest" description="Disordered" evidence="4">
    <location>
        <begin position="292"/>
        <end position="333"/>
    </location>
</feature>
<dbReference type="InterPro" id="IPR014722">
    <property type="entry name" value="Rib_uL2_dom2"/>
</dbReference>
<dbReference type="InterPro" id="IPR008991">
    <property type="entry name" value="Translation_prot_SH3-like_sf"/>
</dbReference>
<dbReference type="GO" id="GO:0006412">
    <property type="term" value="P:translation"/>
    <property type="evidence" value="ECO:0007669"/>
    <property type="project" value="InterPro"/>
</dbReference>
<evidence type="ECO:0000256" key="2">
    <source>
        <dbReference type="ARBA" id="ARBA00022980"/>
    </source>
</evidence>
<proteinExistence type="inferred from homology"/>
<dbReference type="Pfam" id="PF22682">
    <property type="entry name" value="Ribosomal_uL24m-like"/>
    <property type="match status" value="1"/>
</dbReference>
<dbReference type="InParanoid" id="A0A2T3BCY9"/>
<evidence type="ECO:0000256" key="3">
    <source>
        <dbReference type="ARBA" id="ARBA00023274"/>
    </source>
</evidence>
<accession>A0A2T3BCY9</accession>
<dbReference type="FunCoup" id="A0A2T3BCY9">
    <property type="interactions" value="146"/>
</dbReference>
<evidence type="ECO:0000256" key="1">
    <source>
        <dbReference type="ARBA" id="ARBA00010618"/>
    </source>
</evidence>
<dbReference type="RefSeq" id="XP_024724728.1">
    <property type="nucleotide sequence ID" value="XM_024861448.1"/>
</dbReference>
<dbReference type="OrthoDB" id="359154at2759"/>
<dbReference type="GO" id="GO:1990904">
    <property type="term" value="C:ribonucleoprotein complex"/>
    <property type="evidence" value="ECO:0007669"/>
    <property type="project" value="UniProtKB-KW"/>
</dbReference>
<dbReference type="InterPro" id="IPR003256">
    <property type="entry name" value="Ribosomal_uL24"/>
</dbReference>
<comment type="similarity">
    <text evidence="1">Belongs to the universal ribosomal protein uL24 family.</text>
</comment>
<dbReference type="Proteomes" id="UP000241818">
    <property type="component" value="Unassembled WGS sequence"/>
</dbReference>
<evidence type="ECO:0000313" key="5">
    <source>
        <dbReference type="EMBL" id="PSS27203.1"/>
    </source>
</evidence>
<feature type="compositionally biased region" description="Basic and acidic residues" evidence="4">
    <location>
        <begin position="292"/>
        <end position="308"/>
    </location>
</feature>
<dbReference type="EMBL" id="KZ679006">
    <property type="protein sequence ID" value="PSS27203.1"/>
    <property type="molecule type" value="Genomic_DNA"/>
</dbReference>
<dbReference type="GO" id="GO:0005840">
    <property type="term" value="C:ribosome"/>
    <property type="evidence" value="ECO:0007669"/>
    <property type="project" value="UniProtKB-KW"/>
</dbReference>
<dbReference type="Gene3D" id="2.30.30.30">
    <property type="match status" value="1"/>
</dbReference>
<dbReference type="AlphaFoldDB" id="A0A2T3BCY9"/>
<dbReference type="STRING" id="857342.A0A2T3BCY9"/>
<dbReference type="GO" id="GO:0003735">
    <property type="term" value="F:structural constituent of ribosome"/>
    <property type="evidence" value="ECO:0007669"/>
    <property type="project" value="InterPro"/>
</dbReference>
<organism evidence="5 6">
    <name type="scientific">Amorphotheca resinae ATCC 22711</name>
    <dbReference type="NCBI Taxonomy" id="857342"/>
    <lineage>
        <taxon>Eukaryota</taxon>
        <taxon>Fungi</taxon>
        <taxon>Dikarya</taxon>
        <taxon>Ascomycota</taxon>
        <taxon>Pezizomycotina</taxon>
        <taxon>Leotiomycetes</taxon>
        <taxon>Helotiales</taxon>
        <taxon>Amorphothecaceae</taxon>
        <taxon>Amorphotheca</taxon>
    </lineage>
</organism>
<keyword evidence="6" id="KW-1185">Reference proteome</keyword>
<keyword evidence="3" id="KW-0687">Ribonucleoprotein</keyword>
<evidence type="ECO:0008006" key="7">
    <source>
        <dbReference type="Google" id="ProtNLM"/>
    </source>
</evidence>
<feature type="compositionally biased region" description="Basic residues" evidence="4">
    <location>
        <begin position="318"/>
        <end position="329"/>
    </location>
</feature>
<evidence type="ECO:0000313" key="6">
    <source>
        <dbReference type="Proteomes" id="UP000241818"/>
    </source>
</evidence>